<dbReference type="AlphaFoldDB" id="A0A3E4JU95"/>
<keyword evidence="1" id="KW-0472">Membrane</keyword>
<dbReference type="RefSeq" id="WP_117699615.1">
    <property type="nucleotide sequence ID" value="NZ_JAKKXI010000009.1"/>
</dbReference>
<dbReference type="EMBL" id="QSPP01000007">
    <property type="protein sequence ID" value="RGJ90941.1"/>
    <property type="molecule type" value="Genomic_DNA"/>
</dbReference>
<dbReference type="PROSITE" id="PS51257">
    <property type="entry name" value="PROKAR_LIPOPROTEIN"/>
    <property type="match status" value="1"/>
</dbReference>
<feature type="transmembrane region" description="Helical" evidence="1">
    <location>
        <begin position="91"/>
        <end position="116"/>
    </location>
</feature>
<name>A0A3E4JU95_PHOVU</name>
<feature type="transmembrane region" description="Helical" evidence="1">
    <location>
        <begin position="136"/>
        <end position="156"/>
    </location>
</feature>
<protein>
    <submittedName>
        <fullName evidence="2">DUF2975 domain-containing protein</fullName>
    </submittedName>
</protein>
<keyword evidence="1" id="KW-0812">Transmembrane</keyword>
<feature type="transmembrane region" description="Helical" evidence="1">
    <location>
        <begin position="176"/>
        <end position="196"/>
    </location>
</feature>
<organism evidence="2 3">
    <name type="scientific">Phocaeicola vulgatus</name>
    <name type="common">Bacteroides vulgatus</name>
    <dbReference type="NCBI Taxonomy" id="821"/>
    <lineage>
        <taxon>Bacteria</taxon>
        <taxon>Pseudomonadati</taxon>
        <taxon>Bacteroidota</taxon>
        <taxon>Bacteroidia</taxon>
        <taxon>Bacteroidales</taxon>
        <taxon>Bacteroidaceae</taxon>
        <taxon>Phocaeicola</taxon>
    </lineage>
</organism>
<accession>A0A3E4JU95</accession>
<evidence type="ECO:0000313" key="3">
    <source>
        <dbReference type="Proteomes" id="UP000260640"/>
    </source>
</evidence>
<dbReference type="Proteomes" id="UP000260640">
    <property type="component" value="Unassembled WGS sequence"/>
</dbReference>
<dbReference type="InterPro" id="IPR021354">
    <property type="entry name" value="DUF2975"/>
</dbReference>
<gene>
    <name evidence="2" type="ORF">DXD46_04505</name>
</gene>
<keyword evidence="1" id="KW-1133">Transmembrane helix</keyword>
<sequence length="209" mass="23317">MKTKLNILCFLLLIAFAGCMYNAFLGGMEGASDASRGDIGNKLQPLFYVNVVPTEGNELNDSIPSVIEKGNFLKYHITSIKIEQENTPKDAFIQLVMGIIAIPFSLITLGALYCFIRLILSIRKKDLFNPSNVFRVRLISTTIIVASIIKTLAQYINYDIATHSIQLSGYQVESVQIPWSMFLSALLLAIFAEIYAQAIKLKEEQDLTI</sequence>
<evidence type="ECO:0000313" key="2">
    <source>
        <dbReference type="EMBL" id="RGJ90941.1"/>
    </source>
</evidence>
<dbReference type="Pfam" id="PF11188">
    <property type="entry name" value="DUF2975"/>
    <property type="match status" value="1"/>
</dbReference>
<evidence type="ECO:0000256" key="1">
    <source>
        <dbReference type="SAM" id="Phobius"/>
    </source>
</evidence>
<proteinExistence type="predicted"/>
<comment type="caution">
    <text evidence="2">The sequence shown here is derived from an EMBL/GenBank/DDBJ whole genome shotgun (WGS) entry which is preliminary data.</text>
</comment>
<reference evidence="2 3" key="1">
    <citation type="submission" date="2018-08" db="EMBL/GenBank/DDBJ databases">
        <title>A genome reference for cultivated species of the human gut microbiota.</title>
        <authorList>
            <person name="Zou Y."/>
            <person name="Xue W."/>
            <person name="Luo G."/>
        </authorList>
    </citation>
    <scope>NUCLEOTIDE SEQUENCE [LARGE SCALE GENOMIC DNA]</scope>
    <source>
        <strain evidence="2 3">TM05-16</strain>
    </source>
</reference>